<accession>A0AAW1N9B9</accession>
<keyword evidence="2" id="KW-0067">ATP-binding</keyword>
<feature type="chain" id="PRO_5043530923" description="PIPK domain-containing protein" evidence="3">
    <location>
        <begin position="34"/>
        <end position="160"/>
    </location>
</feature>
<dbReference type="Pfam" id="PF23579">
    <property type="entry name" value="ARM_TBCD"/>
    <property type="match status" value="1"/>
</dbReference>
<comment type="caution">
    <text evidence="5">The sequence shown here is derived from an EMBL/GenBank/DDBJ whole genome shotgun (WGS) entry which is preliminary data.</text>
</comment>
<sequence>MSCFATMRYEMEAKCVVLLWLSILVLVPFDISSVDTSITQANNLKGDEPPPLVLRILFFWKDYLSSAGPMRTISGLLLSKLLTRPDMSSAFTRQVEWDCEFLEAARIMDYSLLVGVHFRDNSTGDKMGLSPFVLRVSLDEFLSSCLRIWWCAVKILSYCV</sequence>
<dbReference type="GO" id="GO:0046488">
    <property type="term" value="P:phosphatidylinositol metabolic process"/>
    <property type="evidence" value="ECO:0007669"/>
    <property type="project" value="UniProtKB-UniRule"/>
</dbReference>
<keyword evidence="2" id="KW-0547">Nucleotide-binding</keyword>
<name>A0AAW1N9B9_SAPOF</name>
<proteinExistence type="predicted"/>
<dbReference type="GO" id="GO:0007021">
    <property type="term" value="P:tubulin complex assembly"/>
    <property type="evidence" value="ECO:0007669"/>
    <property type="project" value="InterPro"/>
</dbReference>
<feature type="signal peptide" evidence="3">
    <location>
        <begin position="1"/>
        <end position="33"/>
    </location>
</feature>
<keyword evidence="3" id="KW-0732">Signal</keyword>
<evidence type="ECO:0000259" key="4">
    <source>
        <dbReference type="PROSITE" id="PS51455"/>
    </source>
</evidence>
<dbReference type="EMBL" id="JBDFQZ010000001">
    <property type="protein sequence ID" value="KAK9756507.1"/>
    <property type="molecule type" value="Genomic_DNA"/>
</dbReference>
<dbReference type="GO" id="GO:0052742">
    <property type="term" value="F:phosphatidylinositol kinase activity"/>
    <property type="evidence" value="ECO:0007669"/>
    <property type="project" value="InterPro"/>
</dbReference>
<dbReference type="PROSITE" id="PS51455">
    <property type="entry name" value="PIPK"/>
    <property type="match status" value="1"/>
</dbReference>
<keyword evidence="1 2" id="KW-0418">Kinase</keyword>
<dbReference type="InterPro" id="IPR002498">
    <property type="entry name" value="PInositol-4-P-4/5-kinase_core"/>
</dbReference>
<dbReference type="GO" id="GO:0007023">
    <property type="term" value="P:post-chaperonin tubulin folding pathway"/>
    <property type="evidence" value="ECO:0007669"/>
    <property type="project" value="InterPro"/>
</dbReference>
<gene>
    <name evidence="5" type="ORF">RND81_01G102700</name>
</gene>
<evidence type="ECO:0000256" key="1">
    <source>
        <dbReference type="ARBA" id="ARBA00022777"/>
    </source>
</evidence>
<dbReference type="GO" id="GO:0000226">
    <property type="term" value="P:microtubule cytoskeleton organization"/>
    <property type="evidence" value="ECO:0007669"/>
    <property type="project" value="TreeGrafter"/>
</dbReference>
<dbReference type="PANTHER" id="PTHR12658:SF0">
    <property type="entry name" value="TUBULIN-SPECIFIC CHAPERONE D"/>
    <property type="match status" value="1"/>
</dbReference>
<evidence type="ECO:0000256" key="3">
    <source>
        <dbReference type="SAM" id="SignalP"/>
    </source>
</evidence>
<dbReference type="GO" id="GO:0005524">
    <property type="term" value="F:ATP binding"/>
    <property type="evidence" value="ECO:0007669"/>
    <property type="project" value="UniProtKB-UniRule"/>
</dbReference>
<evidence type="ECO:0000313" key="6">
    <source>
        <dbReference type="Proteomes" id="UP001443914"/>
    </source>
</evidence>
<dbReference type="Gene3D" id="3.30.810.10">
    <property type="entry name" value="2-Layer Sandwich"/>
    <property type="match status" value="1"/>
</dbReference>
<dbReference type="GO" id="GO:0005096">
    <property type="term" value="F:GTPase activator activity"/>
    <property type="evidence" value="ECO:0007669"/>
    <property type="project" value="InterPro"/>
</dbReference>
<dbReference type="PANTHER" id="PTHR12658">
    <property type="entry name" value="BETA-TUBULIN COFACTOR D"/>
    <property type="match status" value="1"/>
</dbReference>
<dbReference type="AlphaFoldDB" id="A0AAW1N9B9"/>
<reference evidence="5" key="1">
    <citation type="submission" date="2024-03" db="EMBL/GenBank/DDBJ databases">
        <title>WGS assembly of Saponaria officinalis var. Norfolk2.</title>
        <authorList>
            <person name="Jenkins J."/>
            <person name="Shu S."/>
            <person name="Grimwood J."/>
            <person name="Barry K."/>
            <person name="Goodstein D."/>
            <person name="Schmutz J."/>
            <person name="Leebens-Mack J."/>
            <person name="Osbourn A."/>
        </authorList>
    </citation>
    <scope>NUCLEOTIDE SEQUENCE [LARGE SCALE GENOMIC DNA]</scope>
    <source>
        <strain evidence="5">JIC</strain>
    </source>
</reference>
<evidence type="ECO:0000313" key="5">
    <source>
        <dbReference type="EMBL" id="KAK9756507.1"/>
    </source>
</evidence>
<dbReference type="Proteomes" id="UP001443914">
    <property type="component" value="Unassembled WGS sequence"/>
</dbReference>
<keyword evidence="6" id="KW-1185">Reference proteome</keyword>
<feature type="domain" description="PIPK" evidence="4">
    <location>
        <begin position="1"/>
        <end position="160"/>
    </location>
</feature>
<dbReference type="InterPro" id="IPR033162">
    <property type="entry name" value="TBCD"/>
</dbReference>
<dbReference type="InterPro" id="IPR027483">
    <property type="entry name" value="PInositol-4-P-4/5-kinase_C_sf"/>
</dbReference>
<organism evidence="5 6">
    <name type="scientific">Saponaria officinalis</name>
    <name type="common">Common soapwort</name>
    <name type="synonym">Lychnis saponaria</name>
    <dbReference type="NCBI Taxonomy" id="3572"/>
    <lineage>
        <taxon>Eukaryota</taxon>
        <taxon>Viridiplantae</taxon>
        <taxon>Streptophyta</taxon>
        <taxon>Embryophyta</taxon>
        <taxon>Tracheophyta</taxon>
        <taxon>Spermatophyta</taxon>
        <taxon>Magnoliopsida</taxon>
        <taxon>eudicotyledons</taxon>
        <taxon>Gunneridae</taxon>
        <taxon>Pentapetalae</taxon>
        <taxon>Caryophyllales</taxon>
        <taxon>Caryophyllaceae</taxon>
        <taxon>Caryophylleae</taxon>
        <taxon>Saponaria</taxon>
    </lineage>
</organism>
<evidence type="ECO:0000256" key="2">
    <source>
        <dbReference type="PROSITE-ProRule" id="PRU00781"/>
    </source>
</evidence>
<keyword evidence="2" id="KW-0808">Transferase</keyword>
<protein>
    <recommendedName>
        <fullName evidence="4">PIPK domain-containing protein</fullName>
    </recommendedName>
</protein>
<dbReference type="GO" id="GO:0048487">
    <property type="term" value="F:beta-tubulin binding"/>
    <property type="evidence" value="ECO:0007669"/>
    <property type="project" value="InterPro"/>
</dbReference>
<dbReference type="SUPFAM" id="SSF56104">
    <property type="entry name" value="SAICAR synthase-like"/>
    <property type="match status" value="1"/>
</dbReference>